<dbReference type="Pfam" id="PF00583">
    <property type="entry name" value="Acetyltransf_1"/>
    <property type="match status" value="1"/>
</dbReference>
<proteinExistence type="predicted"/>
<dbReference type="Proteomes" id="UP000295258">
    <property type="component" value="Unassembled WGS sequence"/>
</dbReference>
<name>A0A4R4V152_9ACTN</name>
<dbReference type="PANTHER" id="PTHR42791">
    <property type="entry name" value="GNAT FAMILY ACETYLTRANSFERASE"/>
    <property type="match status" value="1"/>
</dbReference>
<organism evidence="2 3">
    <name type="scientific">Nonomuraea deserti</name>
    <dbReference type="NCBI Taxonomy" id="1848322"/>
    <lineage>
        <taxon>Bacteria</taxon>
        <taxon>Bacillati</taxon>
        <taxon>Actinomycetota</taxon>
        <taxon>Actinomycetes</taxon>
        <taxon>Streptosporangiales</taxon>
        <taxon>Streptosporangiaceae</taxon>
        <taxon>Nonomuraea</taxon>
    </lineage>
</organism>
<sequence length="73" mass="8221">MGVIRGRQGTGLGSAMLRHRLGRADADGLPAYLEASSPRSRALYERHGFEELGEPVRVADSPLLWPMWRRPHR</sequence>
<dbReference type="PANTHER" id="PTHR42791:SF1">
    <property type="entry name" value="N-ACETYLTRANSFERASE DOMAIN-CONTAINING PROTEIN"/>
    <property type="match status" value="1"/>
</dbReference>
<dbReference type="PROSITE" id="PS51186">
    <property type="entry name" value="GNAT"/>
    <property type="match status" value="1"/>
</dbReference>
<dbReference type="Gene3D" id="3.40.630.30">
    <property type="match status" value="1"/>
</dbReference>
<evidence type="ECO:0000259" key="1">
    <source>
        <dbReference type="PROSITE" id="PS51186"/>
    </source>
</evidence>
<dbReference type="InterPro" id="IPR000182">
    <property type="entry name" value="GNAT_dom"/>
</dbReference>
<evidence type="ECO:0000313" key="3">
    <source>
        <dbReference type="Proteomes" id="UP000295258"/>
    </source>
</evidence>
<gene>
    <name evidence="2" type="ORF">E1292_34035</name>
</gene>
<dbReference type="EMBL" id="SMKO01000129">
    <property type="protein sequence ID" value="TDC98808.1"/>
    <property type="molecule type" value="Genomic_DNA"/>
</dbReference>
<protein>
    <submittedName>
        <fullName evidence="2">GNAT family N-acetyltransferase</fullName>
    </submittedName>
</protein>
<feature type="domain" description="N-acetyltransferase" evidence="1">
    <location>
        <begin position="1"/>
        <end position="70"/>
    </location>
</feature>
<dbReference type="AlphaFoldDB" id="A0A4R4V152"/>
<dbReference type="InterPro" id="IPR016181">
    <property type="entry name" value="Acyl_CoA_acyltransferase"/>
</dbReference>
<dbReference type="GO" id="GO:0016747">
    <property type="term" value="F:acyltransferase activity, transferring groups other than amino-acyl groups"/>
    <property type="evidence" value="ECO:0007669"/>
    <property type="project" value="InterPro"/>
</dbReference>
<keyword evidence="2" id="KW-0808">Transferase</keyword>
<comment type="caution">
    <text evidence="2">The sequence shown here is derived from an EMBL/GenBank/DDBJ whole genome shotgun (WGS) entry which is preliminary data.</text>
</comment>
<evidence type="ECO:0000313" key="2">
    <source>
        <dbReference type="EMBL" id="TDC98808.1"/>
    </source>
</evidence>
<reference evidence="2 3" key="1">
    <citation type="submission" date="2019-03" db="EMBL/GenBank/DDBJ databases">
        <title>Draft genome sequences of novel Actinobacteria.</title>
        <authorList>
            <person name="Sahin N."/>
            <person name="Ay H."/>
            <person name="Saygin H."/>
        </authorList>
    </citation>
    <scope>NUCLEOTIDE SEQUENCE [LARGE SCALE GENOMIC DNA]</scope>
    <source>
        <strain evidence="2 3">KC310</strain>
    </source>
</reference>
<dbReference type="SUPFAM" id="SSF55729">
    <property type="entry name" value="Acyl-CoA N-acyltransferases (Nat)"/>
    <property type="match status" value="1"/>
</dbReference>
<accession>A0A4R4V152</accession>
<keyword evidence="3" id="KW-1185">Reference proteome</keyword>
<dbReference type="InterPro" id="IPR052523">
    <property type="entry name" value="Trichothecene_AcTrans"/>
</dbReference>